<feature type="domain" description="Penicillin-binding protein dimerisation" evidence="12">
    <location>
        <begin position="53"/>
        <end position="288"/>
    </location>
</feature>
<dbReference type="GO" id="GO:0009252">
    <property type="term" value="P:peptidoglycan biosynthetic process"/>
    <property type="evidence" value="ECO:0007669"/>
    <property type="project" value="UniProtKB-KW"/>
</dbReference>
<accession>A0A926ESY9</accession>
<evidence type="ECO:0000256" key="2">
    <source>
        <dbReference type="ARBA" id="ARBA00004236"/>
    </source>
</evidence>
<dbReference type="GO" id="GO:0005886">
    <property type="term" value="C:plasma membrane"/>
    <property type="evidence" value="ECO:0007669"/>
    <property type="project" value="UniProtKB-SubCell"/>
</dbReference>
<dbReference type="PANTHER" id="PTHR30627:SF2">
    <property type="entry name" value="PEPTIDOGLYCAN D,D-TRANSPEPTIDASE MRDA"/>
    <property type="match status" value="1"/>
</dbReference>
<dbReference type="SUPFAM" id="SSF56519">
    <property type="entry name" value="Penicillin binding protein dimerisation domain"/>
    <property type="match status" value="1"/>
</dbReference>
<evidence type="ECO:0000256" key="9">
    <source>
        <dbReference type="ARBA" id="ARBA00023136"/>
    </source>
</evidence>
<evidence type="ECO:0000256" key="6">
    <source>
        <dbReference type="ARBA" id="ARBA00022960"/>
    </source>
</evidence>
<dbReference type="Pfam" id="PF03717">
    <property type="entry name" value="PBP_dimer"/>
    <property type="match status" value="1"/>
</dbReference>
<dbReference type="AlphaFoldDB" id="A0A926ESY9"/>
<evidence type="ECO:0000256" key="1">
    <source>
        <dbReference type="ARBA" id="ARBA00004167"/>
    </source>
</evidence>
<keyword evidence="8" id="KW-1133">Transmembrane helix</keyword>
<evidence type="ECO:0000256" key="5">
    <source>
        <dbReference type="ARBA" id="ARBA00022692"/>
    </source>
</evidence>
<comment type="similarity">
    <text evidence="3">Belongs to the transpeptidase family.</text>
</comment>
<comment type="subcellular location">
    <subcellularLocation>
        <location evidence="2">Cell membrane</location>
    </subcellularLocation>
    <subcellularLocation>
        <location evidence="1">Membrane</location>
        <topology evidence="1">Single-pass membrane protein</topology>
    </subcellularLocation>
</comment>
<dbReference type="SUPFAM" id="SSF56601">
    <property type="entry name" value="beta-lactamase/transpeptidase-like"/>
    <property type="match status" value="1"/>
</dbReference>
<dbReference type="Gene3D" id="3.40.710.10">
    <property type="entry name" value="DD-peptidase/beta-lactamase superfamily"/>
    <property type="match status" value="1"/>
</dbReference>
<keyword evidence="4" id="KW-1003">Cell membrane</keyword>
<organism evidence="13 14">
    <name type="scientific">Youxingia wuxianensis</name>
    <dbReference type="NCBI Taxonomy" id="2763678"/>
    <lineage>
        <taxon>Bacteria</taxon>
        <taxon>Bacillati</taxon>
        <taxon>Bacillota</taxon>
        <taxon>Clostridia</taxon>
        <taxon>Eubacteriales</taxon>
        <taxon>Oscillospiraceae</taxon>
        <taxon>Youxingia</taxon>
    </lineage>
</organism>
<evidence type="ECO:0000259" key="12">
    <source>
        <dbReference type="Pfam" id="PF03717"/>
    </source>
</evidence>
<name>A0A926ESY9_9FIRM</name>
<dbReference type="GO" id="GO:0071555">
    <property type="term" value="P:cell wall organization"/>
    <property type="evidence" value="ECO:0007669"/>
    <property type="project" value="UniProtKB-KW"/>
</dbReference>
<dbReference type="Proteomes" id="UP000623678">
    <property type="component" value="Unassembled WGS sequence"/>
</dbReference>
<dbReference type="GO" id="GO:0071972">
    <property type="term" value="F:peptidoglycan L,D-transpeptidase activity"/>
    <property type="evidence" value="ECO:0007669"/>
    <property type="project" value="TreeGrafter"/>
</dbReference>
<dbReference type="InterPro" id="IPR050515">
    <property type="entry name" value="Beta-lactam/transpept"/>
</dbReference>
<dbReference type="InterPro" id="IPR036138">
    <property type="entry name" value="PBP_dimer_sf"/>
</dbReference>
<gene>
    <name evidence="13" type="ORF">H8705_10655</name>
</gene>
<dbReference type="Pfam" id="PF00905">
    <property type="entry name" value="Transpeptidase"/>
    <property type="match status" value="1"/>
</dbReference>
<keyword evidence="6" id="KW-0133">Cell shape</keyword>
<evidence type="ECO:0000259" key="11">
    <source>
        <dbReference type="Pfam" id="PF00905"/>
    </source>
</evidence>
<dbReference type="InterPro" id="IPR012338">
    <property type="entry name" value="Beta-lactam/transpept-like"/>
</dbReference>
<feature type="domain" description="Penicillin-binding protein transpeptidase" evidence="11">
    <location>
        <begin position="338"/>
        <end position="652"/>
    </location>
</feature>
<comment type="caution">
    <text evidence="13">The sequence shown here is derived from an EMBL/GenBank/DDBJ whole genome shotgun (WGS) entry which is preliminary data.</text>
</comment>
<dbReference type="GO" id="GO:0008658">
    <property type="term" value="F:penicillin binding"/>
    <property type="evidence" value="ECO:0007669"/>
    <property type="project" value="InterPro"/>
</dbReference>
<keyword evidence="9" id="KW-0472">Membrane</keyword>
<protein>
    <submittedName>
        <fullName evidence="13">Penicillin-binding protein</fullName>
    </submittedName>
</protein>
<evidence type="ECO:0000256" key="3">
    <source>
        <dbReference type="ARBA" id="ARBA00007171"/>
    </source>
</evidence>
<reference evidence="13" key="1">
    <citation type="submission" date="2020-08" db="EMBL/GenBank/DDBJ databases">
        <title>Genome public.</title>
        <authorList>
            <person name="Liu C."/>
            <person name="Sun Q."/>
        </authorList>
    </citation>
    <scope>NUCLEOTIDE SEQUENCE</scope>
    <source>
        <strain evidence="13">NSJ-64</strain>
    </source>
</reference>
<dbReference type="PANTHER" id="PTHR30627">
    <property type="entry name" value="PEPTIDOGLYCAN D,D-TRANSPEPTIDASE"/>
    <property type="match status" value="1"/>
</dbReference>
<evidence type="ECO:0000256" key="8">
    <source>
        <dbReference type="ARBA" id="ARBA00022989"/>
    </source>
</evidence>
<keyword evidence="10" id="KW-0961">Cell wall biogenesis/degradation</keyword>
<evidence type="ECO:0000256" key="4">
    <source>
        <dbReference type="ARBA" id="ARBA00022475"/>
    </source>
</evidence>
<evidence type="ECO:0000313" key="13">
    <source>
        <dbReference type="EMBL" id="MBC8586042.1"/>
    </source>
</evidence>
<dbReference type="GO" id="GO:0008360">
    <property type="term" value="P:regulation of cell shape"/>
    <property type="evidence" value="ECO:0007669"/>
    <property type="project" value="UniProtKB-KW"/>
</dbReference>
<evidence type="ECO:0000256" key="7">
    <source>
        <dbReference type="ARBA" id="ARBA00022984"/>
    </source>
</evidence>
<keyword evidence="7" id="KW-0573">Peptidoglycan synthesis</keyword>
<proteinExistence type="inferred from homology"/>
<evidence type="ECO:0000256" key="10">
    <source>
        <dbReference type="ARBA" id="ARBA00023316"/>
    </source>
</evidence>
<dbReference type="InterPro" id="IPR001460">
    <property type="entry name" value="PCN-bd_Tpept"/>
</dbReference>
<evidence type="ECO:0000313" key="14">
    <source>
        <dbReference type="Proteomes" id="UP000623678"/>
    </source>
</evidence>
<keyword evidence="14" id="KW-1185">Reference proteome</keyword>
<dbReference type="Gene3D" id="3.90.1310.10">
    <property type="entry name" value="Penicillin-binding protein 2a (Domain 2)"/>
    <property type="match status" value="1"/>
</dbReference>
<dbReference type="InterPro" id="IPR005311">
    <property type="entry name" value="PBP_dimer"/>
</dbReference>
<dbReference type="RefSeq" id="WP_262395760.1">
    <property type="nucleotide sequence ID" value="NZ_JACRTD010000007.1"/>
</dbReference>
<dbReference type="EMBL" id="JACRTD010000007">
    <property type="protein sequence ID" value="MBC8586042.1"/>
    <property type="molecule type" value="Genomic_DNA"/>
</dbReference>
<dbReference type="Gene3D" id="1.10.10.1230">
    <property type="entry name" value="Penicillin-binding protein, N-terminal non-catalytic domain, head sub-domain"/>
    <property type="match status" value="1"/>
</dbReference>
<sequence length="672" mass="74159">MKLSKEKIRIIILAFIVTLVLLIFALQLMQMQVVHGEDYEALVEKGWMSQQIVKAARGEILDRNGRPMAANAIGRDVVIDQAFLEKGSTNAIILKLIDIMEEAGEEWIDNLPITDTAPFRFKEGYDDQIARLKSTLGVAEYATVEDVVYHLKEQYRLEEMNDEDFRKVAGVRYEMQRRGFDLTTPYTFATDIKIETVPKILERSFELAGVDVIESPIRQYVSGDIAPHIIGRTGAIWPEEYQELAGKGYLMNDVIGREGAEAAFEEYLRGKDGTRQIYLNSQDDVVDVVDEQLPVPGNTVVLTIDAQLQKVTQDAIAAQIKHLNETYQEGEGKEANAGAAAVVNCKTGEILALATYPSYNLATFQEDYQTLATDELYPMWNRALLGQYAPGSTFKPCVALGALNEGIITASDTVNCQGVYTFYQGYSPRCLDFHGNINVINALRHSCNIFFYDVGRRLGIDKIDGYAAMLGMGQPTGIELQEAVGQVSSPALKEARREKWQAGDVLQASIGQMETLLTPLQMANYAATLANNGKRMKLTIVKAIKSYSFDETIMEHEPEVVEVVDASPEAFATVREGMVAVSRIGSARATFGGDYPMNVASKTGTPETLAEPNSTFICYAPAEDPELAVAVVIEKGWHGYTGAPVAKAVFDQYFFSSGSKSSSSPEYDTLIQ</sequence>
<keyword evidence="5" id="KW-0812">Transmembrane</keyword>